<dbReference type="OrthoDB" id="5537330at2759"/>
<sequence>MSSHNPPSPGVPEAQKGSPVGAALQEGPAPEPSFPSKNSLPALFTRIRAKFPGSLGSDTWCLVVASALISLSHPSCISDLYQHLTSQSQYQTSEQRMKLSKRLRDLLLKTWTLVGIPPVVSAFAALAEVEREGDVDETFEQNHQQLDADLSQRGEAFMLSIYRHNLDPILSRFGSHRPAFEWLQKSIIYGLFLSDHTELSDSAVLNAIETELITLSAIMCRQSEGEGGGRHPTMWHMRGSLRIGVGKGDLARVVECVELVAEWADKDTSGWVQVEDVESESYLPHTPPPTLPSSSPPPLTTLHHHHPSPPPPSSIHSPTSQNHALLPPNPHPPPPDPLPSTPATPKPAPSAPPPPPTPPPPLLPLHPPHPAHRSTIALPAHRSTIALPASHYAPGFRAPTAGTISNVENHRFEISEWSAVNTGHHARQYQNVALRRATMASASEEVSALAAAVLGQPGSSVLSPVPESAVVGTTPQRDIPGDEEDELERLLRGADGGGGRGEPFSPQEDPDLVGAEAAARARATRLYMKRCGDEEALRQDGKMWDFMLAQMGDWRERERSWEKFRREVGRSRVLGRRMGLGKSGGVSG</sequence>
<feature type="compositionally biased region" description="Low complexity" evidence="1">
    <location>
        <begin position="314"/>
        <end position="326"/>
    </location>
</feature>
<gene>
    <name evidence="2" type="ORF">FRX48_01169</name>
</gene>
<feature type="compositionally biased region" description="Pro residues" evidence="1">
    <location>
        <begin position="327"/>
        <end position="368"/>
    </location>
</feature>
<name>A0A5M8PZC5_9LECA</name>
<feature type="region of interest" description="Disordered" evidence="1">
    <location>
        <begin position="1"/>
        <end position="36"/>
    </location>
</feature>
<dbReference type="Proteomes" id="UP000324767">
    <property type="component" value="Unassembled WGS sequence"/>
</dbReference>
<evidence type="ECO:0000313" key="3">
    <source>
        <dbReference type="Proteomes" id="UP000324767"/>
    </source>
</evidence>
<evidence type="ECO:0000256" key="1">
    <source>
        <dbReference type="SAM" id="MobiDB-lite"/>
    </source>
</evidence>
<dbReference type="Gene3D" id="1.20.1290.10">
    <property type="entry name" value="AhpD-like"/>
    <property type="match status" value="1"/>
</dbReference>
<protein>
    <submittedName>
        <fullName evidence="2">Uncharacterized protein</fullName>
    </submittedName>
</protein>
<organism evidence="2 3">
    <name type="scientific">Lasallia pustulata</name>
    <dbReference type="NCBI Taxonomy" id="136370"/>
    <lineage>
        <taxon>Eukaryota</taxon>
        <taxon>Fungi</taxon>
        <taxon>Dikarya</taxon>
        <taxon>Ascomycota</taxon>
        <taxon>Pezizomycotina</taxon>
        <taxon>Lecanoromycetes</taxon>
        <taxon>OSLEUM clade</taxon>
        <taxon>Umbilicariomycetidae</taxon>
        <taxon>Umbilicariales</taxon>
        <taxon>Umbilicariaceae</taxon>
        <taxon>Lasallia</taxon>
    </lineage>
</organism>
<feature type="compositionally biased region" description="Pro residues" evidence="1">
    <location>
        <begin position="285"/>
        <end position="299"/>
    </location>
</feature>
<dbReference type="PANTHER" id="PTHR28180">
    <property type="entry name" value="CONSERVED MITOCHONDRIAL PROTEIN-RELATED"/>
    <property type="match status" value="1"/>
</dbReference>
<evidence type="ECO:0000313" key="2">
    <source>
        <dbReference type="EMBL" id="KAA6414420.1"/>
    </source>
</evidence>
<dbReference type="PANTHER" id="PTHR28180:SF5">
    <property type="entry name" value="DNA POLYMERASE ALPHA SUBUNIT B"/>
    <property type="match status" value="1"/>
</dbReference>
<dbReference type="SUPFAM" id="SSF69118">
    <property type="entry name" value="AhpD-like"/>
    <property type="match status" value="1"/>
</dbReference>
<dbReference type="PRINTS" id="PR01217">
    <property type="entry name" value="PRICHEXTENSN"/>
</dbReference>
<feature type="region of interest" description="Disordered" evidence="1">
    <location>
        <begin position="278"/>
        <end position="374"/>
    </location>
</feature>
<reference evidence="2 3" key="1">
    <citation type="submission" date="2019-09" db="EMBL/GenBank/DDBJ databases">
        <title>The hologenome of the rock-dwelling lichen Lasallia pustulata.</title>
        <authorList>
            <person name="Greshake Tzovaras B."/>
            <person name="Segers F."/>
            <person name="Bicker A."/>
            <person name="Dal Grande F."/>
            <person name="Otte J."/>
            <person name="Hankeln T."/>
            <person name="Schmitt I."/>
            <person name="Ebersberger I."/>
        </authorList>
    </citation>
    <scope>NUCLEOTIDE SEQUENCE [LARGE SCALE GENOMIC DNA]</scope>
    <source>
        <strain evidence="2">A1-1</strain>
    </source>
</reference>
<dbReference type="InterPro" id="IPR029032">
    <property type="entry name" value="AhpD-like"/>
</dbReference>
<dbReference type="EMBL" id="VXIT01000002">
    <property type="protein sequence ID" value="KAA6414420.1"/>
    <property type="molecule type" value="Genomic_DNA"/>
</dbReference>
<proteinExistence type="predicted"/>
<comment type="caution">
    <text evidence="2">The sequence shown here is derived from an EMBL/GenBank/DDBJ whole genome shotgun (WGS) entry which is preliminary data.</text>
</comment>
<accession>A0A5M8PZC5</accession>
<dbReference type="InterPro" id="IPR052999">
    <property type="entry name" value="PTS1_Protein"/>
</dbReference>
<dbReference type="AlphaFoldDB" id="A0A5M8PZC5"/>
<feature type="compositionally biased region" description="Pro residues" evidence="1">
    <location>
        <begin position="1"/>
        <end position="10"/>
    </location>
</feature>